<dbReference type="AlphaFoldDB" id="A0AAX3EG56"/>
<evidence type="ECO:0000313" key="3">
    <source>
        <dbReference type="Proteomes" id="UP001163293"/>
    </source>
</evidence>
<dbReference type="Proteomes" id="UP001163293">
    <property type="component" value="Chromosome"/>
</dbReference>
<accession>A0AAX3EG56</accession>
<keyword evidence="3" id="KW-1185">Reference proteome</keyword>
<dbReference type="GO" id="GO:0005975">
    <property type="term" value="P:carbohydrate metabolic process"/>
    <property type="evidence" value="ECO:0007669"/>
    <property type="project" value="UniProtKB-ARBA"/>
</dbReference>
<feature type="domain" description="IPT/TIG" evidence="1">
    <location>
        <begin position="151"/>
        <end position="228"/>
    </location>
</feature>
<dbReference type="SUPFAM" id="SSF81296">
    <property type="entry name" value="E set domains"/>
    <property type="match status" value="1"/>
</dbReference>
<gene>
    <name evidence="2" type="ORF">NL394_17740</name>
</gene>
<dbReference type="InterPro" id="IPR014756">
    <property type="entry name" value="Ig_E-set"/>
</dbReference>
<dbReference type="InterPro" id="IPR013783">
    <property type="entry name" value="Ig-like_fold"/>
</dbReference>
<reference evidence="2" key="1">
    <citation type="submission" date="2022-07" db="EMBL/GenBank/DDBJ databases">
        <authorList>
            <person name="Wu T."/>
        </authorList>
    </citation>
    <scope>NUCLEOTIDE SEQUENCE</scope>
    <source>
        <strain evidence="2">SD-1</strain>
    </source>
</reference>
<dbReference type="Gene3D" id="2.60.40.10">
    <property type="entry name" value="Immunoglobulins"/>
    <property type="match status" value="1"/>
</dbReference>
<name>A0AAX3EG56_PAEUR</name>
<dbReference type="Pfam" id="PF01833">
    <property type="entry name" value="TIG"/>
    <property type="match status" value="1"/>
</dbReference>
<evidence type="ECO:0000259" key="1">
    <source>
        <dbReference type="Pfam" id="PF01833"/>
    </source>
</evidence>
<evidence type="ECO:0000313" key="2">
    <source>
        <dbReference type="EMBL" id="UYV96870.1"/>
    </source>
</evidence>
<dbReference type="RefSeq" id="WP_264398739.1">
    <property type="nucleotide sequence ID" value="NZ_CP101180.1"/>
</dbReference>
<organism evidence="2 3">
    <name type="scientific">Paenarthrobacter ureafaciens</name>
    <dbReference type="NCBI Taxonomy" id="37931"/>
    <lineage>
        <taxon>Bacteria</taxon>
        <taxon>Bacillati</taxon>
        <taxon>Actinomycetota</taxon>
        <taxon>Actinomycetes</taxon>
        <taxon>Micrococcales</taxon>
        <taxon>Micrococcaceae</taxon>
        <taxon>Paenarthrobacter</taxon>
    </lineage>
</organism>
<dbReference type="InterPro" id="IPR002909">
    <property type="entry name" value="IPT_dom"/>
</dbReference>
<proteinExistence type="predicted"/>
<protein>
    <submittedName>
        <fullName evidence="2">IPT/TIG domain-containing protein</fullName>
    </submittedName>
</protein>
<sequence>MSNDLARKYRVDVSTDGITWVQINGVNDFNPNVANNDQDASAYDTDGWSVSETTMKSWTASVKALVRRTAGVLDAGLALCKATQLVFGDAQRLYVRWYLRDTGKEAVQGRAIVSYNRSKTGVADLDEVTVEFKGDGALATVADVTVTTPVPQLVSATPSGAAAGALVTITGAYFTSVTGAAGVKFGATNATNYSIVSDAVIVATVPTGTAGAADITVTNATGASAALAYTRGS</sequence>
<dbReference type="EMBL" id="CP101185">
    <property type="protein sequence ID" value="UYV96870.1"/>
    <property type="molecule type" value="Genomic_DNA"/>
</dbReference>
<dbReference type="NCBIfam" id="NF047353">
    <property type="entry name" value="tube_lmo2291"/>
    <property type="match status" value="1"/>
</dbReference>